<feature type="region of interest" description="Disordered" evidence="1">
    <location>
        <begin position="1"/>
        <end position="28"/>
    </location>
</feature>
<dbReference type="GeneID" id="24136875"/>
<gene>
    <name evidence="2" type="ORF">SPRG_15111</name>
</gene>
<accession>A0A067BY55</accession>
<dbReference type="VEuPathDB" id="FungiDB:SPRG_15111"/>
<protein>
    <submittedName>
        <fullName evidence="2">Uncharacterized protein</fullName>
    </submittedName>
</protein>
<dbReference type="AlphaFoldDB" id="A0A067BY55"/>
<proteinExistence type="predicted"/>
<keyword evidence="3" id="KW-1185">Reference proteome</keyword>
<sequence length="268" mass="29419">MPEPRPTSRARASKVTPYARPPPRTALPSIAKQTSPSGVVRALLGDTSSIEARLDELQADLQSSFAHHATRMNRLQQQRGINTKRILQQRNVRPTLAHLERAPLGDETLLCPSCHAFWRRDDILPLPSPWAECRISASQNHFCHGASHEIRTSPPPGTPHVATIVFQYYGTTQQVCQCPVVAALPKARSSMDHLPGSKEAVAAQAAARGCILLFCGRPGAFVAAGEAHDDKLRGFLPGFAIGGKYKKTHRRLRSYNPASEWSDFAQHT</sequence>
<dbReference type="RefSeq" id="XP_012210041.1">
    <property type="nucleotide sequence ID" value="XM_012354651.1"/>
</dbReference>
<evidence type="ECO:0000313" key="3">
    <source>
        <dbReference type="Proteomes" id="UP000030745"/>
    </source>
</evidence>
<evidence type="ECO:0000313" key="2">
    <source>
        <dbReference type="EMBL" id="KDO19236.1"/>
    </source>
</evidence>
<dbReference type="Proteomes" id="UP000030745">
    <property type="component" value="Unassembled WGS sequence"/>
</dbReference>
<dbReference type="OrthoDB" id="10377930at2759"/>
<dbReference type="OMA" id="QRGINTK"/>
<reference evidence="2 3" key="1">
    <citation type="journal article" date="2013" name="PLoS Genet.">
        <title>Distinctive expansion of potential virulence genes in the genome of the oomycete fish pathogen Saprolegnia parasitica.</title>
        <authorList>
            <person name="Jiang R.H."/>
            <person name="de Bruijn I."/>
            <person name="Haas B.J."/>
            <person name="Belmonte R."/>
            <person name="Lobach L."/>
            <person name="Christie J."/>
            <person name="van den Ackerveken G."/>
            <person name="Bottin A."/>
            <person name="Bulone V."/>
            <person name="Diaz-Moreno S.M."/>
            <person name="Dumas B."/>
            <person name="Fan L."/>
            <person name="Gaulin E."/>
            <person name="Govers F."/>
            <person name="Grenville-Briggs L.J."/>
            <person name="Horner N.R."/>
            <person name="Levin J.Z."/>
            <person name="Mammella M."/>
            <person name="Meijer H.J."/>
            <person name="Morris P."/>
            <person name="Nusbaum C."/>
            <person name="Oome S."/>
            <person name="Phillips A.J."/>
            <person name="van Rooyen D."/>
            <person name="Rzeszutek E."/>
            <person name="Saraiva M."/>
            <person name="Secombes C.J."/>
            <person name="Seidl M.F."/>
            <person name="Snel B."/>
            <person name="Stassen J.H."/>
            <person name="Sykes S."/>
            <person name="Tripathy S."/>
            <person name="van den Berg H."/>
            <person name="Vega-Arreguin J.C."/>
            <person name="Wawra S."/>
            <person name="Young S.K."/>
            <person name="Zeng Q."/>
            <person name="Dieguez-Uribeondo J."/>
            <person name="Russ C."/>
            <person name="Tyler B.M."/>
            <person name="van West P."/>
        </authorList>
    </citation>
    <scope>NUCLEOTIDE SEQUENCE [LARGE SCALE GENOMIC DNA]</scope>
    <source>
        <strain evidence="2 3">CBS 223.65</strain>
    </source>
</reference>
<dbReference type="EMBL" id="KK583362">
    <property type="protein sequence ID" value="KDO19236.1"/>
    <property type="molecule type" value="Genomic_DNA"/>
</dbReference>
<name>A0A067BY55_SAPPC</name>
<organism evidence="2 3">
    <name type="scientific">Saprolegnia parasitica (strain CBS 223.65)</name>
    <dbReference type="NCBI Taxonomy" id="695850"/>
    <lineage>
        <taxon>Eukaryota</taxon>
        <taxon>Sar</taxon>
        <taxon>Stramenopiles</taxon>
        <taxon>Oomycota</taxon>
        <taxon>Saprolegniomycetes</taxon>
        <taxon>Saprolegniales</taxon>
        <taxon>Saprolegniaceae</taxon>
        <taxon>Saprolegnia</taxon>
    </lineage>
</organism>
<evidence type="ECO:0000256" key="1">
    <source>
        <dbReference type="SAM" id="MobiDB-lite"/>
    </source>
</evidence>
<dbReference type="KEGG" id="spar:SPRG_15111"/>